<reference evidence="1 2" key="1">
    <citation type="journal article" date="2015" name="Genome Announc.">
        <title>Expanding the biotechnology potential of lactobacilli through comparative genomics of 213 strains and associated genera.</title>
        <authorList>
            <person name="Sun Z."/>
            <person name="Harris H.M."/>
            <person name="McCann A."/>
            <person name="Guo C."/>
            <person name="Argimon S."/>
            <person name="Zhang W."/>
            <person name="Yang X."/>
            <person name="Jeffery I.B."/>
            <person name="Cooney J.C."/>
            <person name="Kagawa T.F."/>
            <person name="Liu W."/>
            <person name="Song Y."/>
            <person name="Salvetti E."/>
            <person name="Wrobel A."/>
            <person name="Rasinkangas P."/>
            <person name="Parkhill J."/>
            <person name="Rea M.C."/>
            <person name="O'Sullivan O."/>
            <person name="Ritari J."/>
            <person name="Douillard F.P."/>
            <person name="Paul Ross R."/>
            <person name="Yang R."/>
            <person name="Briner A.E."/>
            <person name="Felis G.E."/>
            <person name="de Vos W.M."/>
            <person name="Barrangou R."/>
            <person name="Klaenhammer T.R."/>
            <person name="Caufield P.W."/>
            <person name="Cui Y."/>
            <person name="Zhang H."/>
            <person name="O'Toole P.W."/>
        </authorList>
    </citation>
    <scope>NUCLEOTIDE SEQUENCE [LARGE SCALE GENOMIC DNA]</scope>
    <source>
        <strain evidence="1 2">DSM 21051</strain>
    </source>
</reference>
<comment type="caution">
    <text evidence="1">The sequence shown here is derived from an EMBL/GenBank/DDBJ whole genome shotgun (WGS) entry which is preliminary data.</text>
</comment>
<name>A0A0R2CWM3_9LACO</name>
<accession>A0A0R2CWM3</accession>
<evidence type="ECO:0008006" key="3">
    <source>
        <dbReference type="Google" id="ProtNLM"/>
    </source>
</evidence>
<dbReference type="Gene3D" id="3.30.70.100">
    <property type="match status" value="1"/>
</dbReference>
<dbReference type="AlphaFoldDB" id="A0A0R2CWM3"/>
<dbReference type="Proteomes" id="UP000051015">
    <property type="component" value="Unassembled WGS sequence"/>
</dbReference>
<dbReference type="PATRIC" id="fig|1423725.3.peg.1347"/>
<evidence type="ECO:0000313" key="2">
    <source>
        <dbReference type="Proteomes" id="UP000051015"/>
    </source>
</evidence>
<evidence type="ECO:0000313" key="1">
    <source>
        <dbReference type="EMBL" id="KRM95829.1"/>
    </source>
</evidence>
<protein>
    <recommendedName>
        <fullName evidence="3">ABM domain-containing protein</fullName>
    </recommendedName>
</protein>
<proteinExistence type="predicted"/>
<gene>
    <name evidence="1" type="ORF">FC19_GL001308</name>
</gene>
<organism evidence="1 2">
    <name type="scientific">Liquorilactobacillus aquaticus DSM 21051</name>
    <dbReference type="NCBI Taxonomy" id="1423725"/>
    <lineage>
        <taxon>Bacteria</taxon>
        <taxon>Bacillati</taxon>
        <taxon>Bacillota</taxon>
        <taxon>Bacilli</taxon>
        <taxon>Lactobacillales</taxon>
        <taxon>Lactobacillaceae</taxon>
        <taxon>Liquorilactobacillus</taxon>
    </lineage>
</organism>
<dbReference type="STRING" id="1423725.FC19_GL001308"/>
<keyword evidence="2" id="KW-1185">Reference proteome</keyword>
<dbReference type="EMBL" id="AYZD01000018">
    <property type="protein sequence ID" value="KRM95829.1"/>
    <property type="molecule type" value="Genomic_DNA"/>
</dbReference>
<sequence length="162" mass="18624">MFVLKLLNMTFGSEVVLSQLRKKIKNLELVQLHPVSKNENDILLDLSNGKNSFNSGISFEIVSGIFSKKINQFYVFSYLTLNTEEQKVFLTLLNQSNSSNIVLARSLNHNFNFLLLSTWTKQEDFLLWSNTSPLLFSQKYLRNPAYQAHTAIYQSKADSFMA</sequence>